<accession>A0ABD2XBX5</accession>
<organism evidence="2 3">
    <name type="scientific">Trichogramma kaykai</name>
    <dbReference type="NCBI Taxonomy" id="54128"/>
    <lineage>
        <taxon>Eukaryota</taxon>
        <taxon>Metazoa</taxon>
        <taxon>Ecdysozoa</taxon>
        <taxon>Arthropoda</taxon>
        <taxon>Hexapoda</taxon>
        <taxon>Insecta</taxon>
        <taxon>Pterygota</taxon>
        <taxon>Neoptera</taxon>
        <taxon>Endopterygota</taxon>
        <taxon>Hymenoptera</taxon>
        <taxon>Apocrita</taxon>
        <taxon>Proctotrupomorpha</taxon>
        <taxon>Chalcidoidea</taxon>
        <taxon>Trichogrammatidae</taxon>
        <taxon>Trichogramma</taxon>
    </lineage>
</organism>
<reference evidence="2 3" key="1">
    <citation type="journal article" date="2024" name="bioRxiv">
        <title>A reference genome for Trichogramma kaykai: A tiny desert-dwelling parasitoid wasp with competing sex-ratio distorters.</title>
        <authorList>
            <person name="Culotta J."/>
            <person name="Lindsey A.R."/>
        </authorList>
    </citation>
    <scope>NUCLEOTIDE SEQUENCE [LARGE SCALE GENOMIC DNA]</scope>
    <source>
        <strain evidence="2 3">KSX58</strain>
    </source>
</reference>
<comment type="caution">
    <text evidence="2">The sequence shown here is derived from an EMBL/GenBank/DDBJ whole genome shotgun (WGS) entry which is preliminary data.</text>
</comment>
<evidence type="ECO:0000313" key="2">
    <source>
        <dbReference type="EMBL" id="KAL3402655.1"/>
    </source>
</evidence>
<dbReference type="AlphaFoldDB" id="A0ABD2XBX5"/>
<dbReference type="EMBL" id="JBJJXI010000034">
    <property type="protein sequence ID" value="KAL3402655.1"/>
    <property type="molecule type" value="Genomic_DNA"/>
</dbReference>
<gene>
    <name evidence="2" type="ORF">TKK_004584</name>
</gene>
<sequence length="76" mass="8743">MLLLLFFVFCGAVGCKRAHAAETKQLEPQKQQKQQWQTCARTCKRERKLLLVSGLRGMHFTPMRTQAEELHCVVSP</sequence>
<name>A0ABD2XBX5_9HYME</name>
<keyword evidence="3" id="KW-1185">Reference proteome</keyword>
<feature type="signal peptide" evidence="1">
    <location>
        <begin position="1"/>
        <end position="20"/>
    </location>
</feature>
<dbReference type="Proteomes" id="UP001627154">
    <property type="component" value="Unassembled WGS sequence"/>
</dbReference>
<evidence type="ECO:0008006" key="4">
    <source>
        <dbReference type="Google" id="ProtNLM"/>
    </source>
</evidence>
<evidence type="ECO:0000313" key="3">
    <source>
        <dbReference type="Proteomes" id="UP001627154"/>
    </source>
</evidence>
<keyword evidence="1" id="KW-0732">Signal</keyword>
<evidence type="ECO:0000256" key="1">
    <source>
        <dbReference type="SAM" id="SignalP"/>
    </source>
</evidence>
<feature type="chain" id="PRO_5044810038" description="Secreted protein" evidence="1">
    <location>
        <begin position="21"/>
        <end position="76"/>
    </location>
</feature>
<proteinExistence type="predicted"/>
<protein>
    <recommendedName>
        <fullName evidence="4">Secreted protein</fullName>
    </recommendedName>
</protein>